<feature type="non-terminal residue" evidence="15">
    <location>
        <position position="743"/>
    </location>
</feature>
<dbReference type="Gene3D" id="1.20.58.530">
    <property type="match status" value="1"/>
</dbReference>
<evidence type="ECO:0000313" key="15">
    <source>
        <dbReference type="EMBL" id="KAL0156086.1"/>
    </source>
</evidence>
<dbReference type="SUPFAM" id="SSF52540">
    <property type="entry name" value="P-loop containing nucleoside triphosphate hydrolases"/>
    <property type="match status" value="1"/>
</dbReference>
<comment type="similarity">
    <text evidence="2 12">Belongs to the TRAFAC class myosin-kinesin ATPase superfamily. Myosin family.</text>
</comment>
<keyword evidence="10" id="KW-0514">Muscle protein</keyword>
<evidence type="ECO:0000256" key="6">
    <source>
        <dbReference type="ARBA" id="ARBA00022840"/>
    </source>
</evidence>
<evidence type="ECO:0000256" key="11">
    <source>
        <dbReference type="ARBA" id="ARBA00023203"/>
    </source>
</evidence>
<keyword evidence="3" id="KW-0787">Thick filament</keyword>
<dbReference type="SMART" id="SM00242">
    <property type="entry name" value="MYSc"/>
    <property type="match status" value="1"/>
</dbReference>
<comment type="caution">
    <text evidence="12">Lacks conserved residue(s) required for the propagation of feature annotation.</text>
</comment>
<feature type="region of interest" description="Actin-binding" evidence="12">
    <location>
        <begin position="166"/>
        <end position="188"/>
    </location>
</feature>
<dbReference type="InterPro" id="IPR036961">
    <property type="entry name" value="Kinesin_motor_dom_sf"/>
</dbReference>
<feature type="non-terminal residue" evidence="15">
    <location>
        <position position="1"/>
    </location>
</feature>
<dbReference type="Pfam" id="PF01576">
    <property type="entry name" value="Myosin_tail_1"/>
    <property type="match status" value="1"/>
</dbReference>
<evidence type="ECO:0000256" key="9">
    <source>
        <dbReference type="ARBA" id="ARBA00023175"/>
    </source>
</evidence>
<protein>
    <recommendedName>
        <fullName evidence="14">Myosin motor domain-containing protein</fullName>
    </recommendedName>
</protein>
<dbReference type="FunFam" id="1.20.58.530:FF:000001">
    <property type="entry name" value="Myosin heavy chain"/>
    <property type="match status" value="1"/>
</dbReference>
<comment type="caution">
    <text evidence="15">The sequence shown here is derived from an EMBL/GenBank/DDBJ whole genome shotgun (WGS) entry which is preliminary data.</text>
</comment>
<dbReference type="Pfam" id="PF00063">
    <property type="entry name" value="Myosin_head"/>
    <property type="match status" value="1"/>
</dbReference>
<evidence type="ECO:0000256" key="7">
    <source>
        <dbReference type="ARBA" id="ARBA00023054"/>
    </source>
</evidence>
<keyword evidence="4" id="KW-0963">Cytoplasm</keyword>
<keyword evidence="9" id="KW-0505">Motor protein</keyword>
<dbReference type="EMBL" id="JAMKFB020000024">
    <property type="protein sequence ID" value="KAL0156086.1"/>
    <property type="molecule type" value="Genomic_DNA"/>
</dbReference>
<dbReference type="GO" id="GO:0016459">
    <property type="term" value="C:myosin complex"/>
    <property type="evidence" value="ECO:0007669"/>
    <property type="project" value="UniProtKB-KW"/>
</dbReference>
<evidence type="ECO:0000256" key="13">
    <source>
        <dbReference type="SAM" id="Coils"/>
    </source>
</evidence>
<dbReference type="Gene3D" id="1.20.5.4820">
    <property type="match status" value="1"/>
</dbReference>
<dbReference type="PANTHER" id="PTHR45615">
    <property type="entry name" value="MYOSIN HEAVY CHAIN, NON-MUSCLE"/>
    <property type="match status" value="1"/>
</dbReference>
<dbReference type="FunFam" id="1.20.5.340:FF:000004">
    <property type="entry name" value="Myosin heavy chain"/>
    <property type="match status" value="1"/>
</dbReference>
<dbReference type="AlphaFoldDB" id="A0ABD0N4D1"/>
<evidence type="ECO:0000256" key="2">
    <source>
        <dbReference type="ARBA" id="ARBA00008314"/>
    </source>
</evidence>
<comment type="subcellular location">
    <subcellularLocation>
        <location evidence="1">Cytoplasm</location>
        <location evidence="1">Myofibril</location>
    </subcellularLocation>
</comment>
<dbReference type="GO" id="GO:0003779">
    <property type="term" value="F:actin binding"/>
    <property type="evidence" value="ECO:0007669"/>
    <property type="project" value="UniProtKB-KW"/>
</dbReference>
<evidence type="ECO:0000313" key="16">
    <source>
        <dbReference type="Proteomes" id="UP001529510"/>
    </source>
</evidence>
<evidence type="ECO:0000256" key="5">
    <source>
        <dbReference type="ARBA" id="ARBA00022741"/>
    </source>
</evidence>
<reference evidence="15 16" key="1">
    <citation type="submission" date="2024-05" db="EMBL/GenBank/DDBJ databases">
        <title>Genome sequencing and assembly of Indian major carp, Cirrhinus mrigala (Hamilton, 1822).</title>
        <authorList>
            <person name="Mohindra V."/>
            <person name="Chowdhury L.M."/>
            <person name="Lal K."/>
            <person name="Jena J.K."/>
        </authorList>
    </citation>
    <scope>NUCLEOTIDE SEQUENCE [LARGE SCALE GENOMIC DNA]</scope>
    <source>
        <strain evidence="15">CM1030</strain>
        <tissue evidence="15">Blood</tissue>
    </source>
</reference>
<dbReference type="GO" id="GO:0005524">
    <property type="term" value="F:ATP binding"/>
    <property type="evidence" value="ECO:0007669"/>
    <property type="project" value="UniProtKB-KW"/>
</dbReference>
<gene>
    <name evidence="15" type="ORF">M9458_047332</name>
</gene>
<dbReference type="FunFam" id="1.20.5.4820:FF:000001">
    <property type="entry name" value="Myosin heavy chain"/>
    <property type="match status" value="1"/>
</dbReference>
<keyword evidence="11 12" id="KW-0009">Actin-binding</keyword>
<accession>A0ABD0N4D1</accession>
<evidence type="ECO:0000256" key="3">
    <source>
        <dbReference type="ARBA" id="ARBA00022433"/>
    </source>
</evidence>
<keyword evidence="6" id="KW-0067">ATP-binding</keyword>
<keyword evidence="5" id="KW-0547">Nucleotide-binding</keyword>
<feature type="coiled-coil region" evidence="13">
    <location>
        <begin position="349"/>
        <end position="735"/>
    </location>
</feature>
<evidence type="ECO:0000256" key="8">
    <source>
        <dbReference type="ARBA" id="ARBA00023123"/>
    </source>
</evidence>
<organism evidence="15 16">
    <name type="scientific">Cirrhinus mrigala</name>
    <name type="common">Mrigala</name>
    <dbReference type="NCBI Taxonomy" id="683832"/>
    <lineage>
        <taxon>Eukaryota</taxon>
        <taxon>Metazoa</taxon>
        <taxon>Chordata</taxon>
        <taxon>Craniata</taxon>
        <taxon>Vertebrata</taxon>
        <taxon>Euteleostomi</taxon>
        <taxon>Actinopterygii</taxon>
        <taxon>Neopterygii</taxon>
        <taxon>Teleostei</taxon>
        <taxon>Ostariophysi</taxon>
        <taxon>Cypriniformes</taxon>
        <taxon>Cyprinidae</taxon>
        <taxon>Labeoninae</taxon>
        <taxon>Labeonini</taxon>
        <taxon>Cirrhinus</taxon>
    </lineage>
</organism>
<dbReference type="PROSITE" id="PS50096">
    <property type="entry name" value="IQ"/>
    <property type="match status" value="1"/>
</dbReference>
<dbReference type="FunFam" id="1.20.5.340:FF:000006">
    <property type="entry name" value="Myosin heavy chain"/>
    <property type="match status" value="1"/>
</dbReference>
<evidence type="ECO:0000256" key="10">
    <source>
        <dbReference type="ARBA" id="ARBA00023179"/>
    </source>
</evidence>
<dbReference type="GO" id="GO:0030016">
    <property type="term" value="C:myofibril"/>
    <property type="evidence" value="ECO:0007669"/>
    <property type="project" value="UniProtKB-SubCell"/>
</dbReference>
<dbReference type="Proteomes" id="UP001529510">
    <property type="component" value="Unassembled WGS sequence"/>
</dbReference>
<dbReference type="GO" id="GO:0032982">
    <property type="term" value="C:myosin filament"/>
    <property type="evidence" value="ECO:0007669"/>
    <property type="project" value="UniProtKB-KW"/>
</dbReference>
<dbReference type="PROSITE" id="PS51456">
    <property type="entry name" value="MYOSIN_MOTOR"/>
    <property type="match status" value="1"/>
</dbReference>
<dbReference type="GO" id="GO:0048731">
    <property type="term" value="P:system development"/>
    <property type="evidence" value="ECO:0007669"/>
    <property type="project" value="UniProtKB-ARBA"/>
</dbReference>
<evidence type="ECO:0000256" key="1">
    <source>
        <dbReference type="ARBA" id="ARBA00004657"/>
    </source>
</evidence>
<sequence length="743" mass="85764">QFFNHHMFVLEQEEYKKEGIEWEFIDFGMDLAACIELIEKPMGIMSILEEECMFPKATDQTFKAKLYDNHLGKNPTFQKPRIVKGKPEAHFSLVHYAGTVDYNISNWLVKNKDPLNETVVGLFQKSTVKLLSFLFAGYAGADSGVYLPSIPREVKETVSALHRENLNKLMTNLRSTHPHFVRCLIPNETKTPGVMENPLVMHQLRCNGVLEGIRICRKGFPNRILYGDFKQRYRILNPSAIPEGQFIDNKKAAEKLLGSLDIDHTQYKLGHTKAGLLGTLEEMRDDRLALIITGIQARARGILSRIEFQKIVERRDSLLVIQWNVRAFMGVKNWPWMKLYFKIKPLLKTAETEKEMANMKEEFTKLKEAYAKSEARRKELEEKMVSLLQEKNDLQLAVQSEQDNLADAEERCEGLIKSKIQLEAKVKEMTERLEDEEEMNAELVAKKRKLEDECSELKKDIDDLELTLAKVEKEKHATENKVKNLTEEMSALDEIIAKLTKEKKALQEAHQQTLDDLQSEEDKVNTLTKAKAKLEQQVDDQEKKLRMDLERAKRKLEGDLKLTQESIMDLENDKQQLEEKLKKKDFEIGQLNSKIEDEQALGAQLQKKLKELQARIEELEEELEAERAARAKVEKQRADLSRELEEISERLEEAGGATAAQIEMNKKREAEFQKLRRDLEEATLQHEATAATLRKKHADSVADLGEQIDNLQRVKQKLEKEKSELKLELDDVVSNMEQIVKSK</sequence>
<dbReference type="InterPro" id="IPR027417">
    <property type="entry name" value="P-loop_NTPase"/>
</dbReference>
<dbReference type="InterPro" id="IPR001609">
    <property type="entry name" value="Myosin_head_motor_dom-like"/>
</dbReference>
<evidence type="ECO:0000256" key="4">
    <source>
        <dbReference type="ARBA" id="ARBA00022490"/>
    </source>
</evidence>
<dbReference type="Gene3D" id="3.40.850.10">
    <property type="entry name" value="Kinesin motor domain"/>
    <property type="match status" value="1"/>
</dbReference>
<keyword evidence="8 12" id="KW-0518">Myosin</keyword>
<name>A0ABD0N4D1_CIRMR</name>
<dbReference type="InterPro" id="IPR002928">
    <property type="entry name" value="Myosin_tail"/>
</dbReference>
<evidence type="ECO:0000259" key="14">
    <source>
        <dbReference type="PROSITE" id="PS51456"/>
    </source>
</evidence>
<feature type="domain" description="Myosin motor" evidence="14">
    <location>
        <begin position="1"/>
        <end position="289"/>
    </location>
</feature>
<dbReference type="SUPFAM" id="SSF90257">
    <property type="entry name" value="Myosin rod fragments"/>
    <property type="match status" value="3"/>
</dbReference>
<keyword evidence="7 13" id="KW-0175">Coiled coil</keyword>
<proteinExistence type="inferred from homology"/>
<keyword evidence="16" id="KW-1185">Reference proteome</keyword>
<dbReference type="PANTHER" id="PTHR45615:SF15">
    <property type="entry name" value="MYOSIN HEAVY CHAIN 7-RELATED"/>
    <property type="match status" value="1"/>
</dbReference>
<evidence type="ECO:0000256" key="12">
    <source>
        <dbReference type="PROSITE-ProRule" id="PRU00782"/>
    </source>
</evidence>
<dbReference type="Gene3D" id="1.20.5.340">
    <property type="match status" value="3"/>
</dbReference>